<dbReference type="InterPro" id="IPR000182">
    <property type="entry name" value="GNAT_dom"/>
</dbReference>
<sequence>MEIKIEPMSQSDLEKSAELTLEAFGKQGLGEPWTLDTARKHELEVFNTKYSYKATEGGKTVGVIVALPVTYELGTELFIDTIAVAKDKRGRGIGKILWEKAAENAKQKGLVGVRLLGNPKLRSFKWYQKEFGMHPSGWVELTNHF</sequence>
<dbReference type="Pfam" id="PF00583">
    <property type="entry name" value="Acetyltransf_1"/>
    <property type="match status" value="1"/>
</dbReference>
<name>A0A0G0QMD9_9BACT</name>
<dbReference type="PROSITE" id="PS51186">
    <property type="entry name" value="GNAT"/>
    <property type="match status" value="1"/>
</dbReference>
<keyword evidence="2" id="KW-0808">Transferase</keyword>
<dbReference type="SUPFAM" id="SSF55729">
    <property type="entry name" value="Acyl-CoA N-acyltransferases (Nat)"/>
    <property type="match status" value="1"/>
</dbReference>
<comment type="caution">
    <text evidence="2">The sequence shown here is derived from an EMBL/GenBank/DDBJ whole genome shotgun (WGS) entry which is preliminary data.</text>
</comment>
<dbReference type="EMBL" id="LBWP01000006">
    <property type="protein sequence ID" value="KKR11555.1"/>
    <property type="molecule type" value="Genomic_DNA"/>
</dbReference>
<dbReference type="STRING" id="1618550.UT39_C0006G0061"/>
<dbReference type="GO" id="GO:0016747">
    <property type="term" value="F:acyltransferase activity, transferring groups other than amino-acyl groups"/>
    <property type="evidence" value="ECO:0007669"/>
    <property type="project" value="InterPro"/>
</dbReference>
<protein>
    <submittedName>
        <fullName evidence="2">Acetyltransferase GNAT family</fullName>
    </submittedName>
</protein>
<organism evidence="2 3">
    <name type="scientific">Candidatus Woesebacteria bacterium GW2011_GWA1_39_21</name>
    <dbReference type="NCBI Taxonomy" id="1618550"/>
    <lineage>
        <taxon>Bacteria</taxon>
        <taxon>Candidatus Woeseibacteriota</taxon>
    </lineage>
</organism>
<evidence type="ECO:0000259" key="1">
    <source>
        <dbReference type="PROSITE" id="PS51186"/>
    </source>
</evidence>
<dbReference type="CDD" id="cd04301">
    <property type="entry name" value="NAT_SF"/>
    <property type="match status" value="1"/>
</dbReference>
<reference evidence="2 3" key="1">
    <citation type="journal article" date="2015" name="Nature">
        <title>rRNA introns, odd ribosomes, and small enigmatic genomes across a large radiation of phyla.</title>
        <authorList>
            <person name="Brown C.T."/>
            <person name="Hug L.A."/>
            <person name="Thomas B.C."/>
            <person name="Sharon I."/>
            <person name="Castelle C.J."/>
            <person name="Singh A."/>
            <person name="Wilkins M.J."/>
            <person name="Williams K.H."/>
            <person name="Banfield J.F."/>
        </authorList>
    </citation>
    <scope>NUCLEOTIDE SEQUENCE [LARGE SCALE GENOMIC DNA]</scope>
</reference>
<feature type="domain" description="N-acetyltransferase" evidence="1">
    <location>
        <begin position="3"/>
        <end position="145"/>
    </location>
</feature>
<accession>A0A0G0QMD9</accession>
<dbReference type="Proteomes" id="UP000034246">
    <property type="component" value="Unassembled WGS sequence"/>
</dbReference>
<dbReference type="Gene3D" id="3.40.630.30">
    <property type="match status" value="1"/>
</dbReference>
<proteinExistence type="predicted"/>
<gene>
    <name evidence="2" type="ORF">UT39_C0006G0061</name>
</gene>
<evidence type="ECO:0000313" key="2">
    <source>
        <dbReference type="EMBL" id="KKR11555.1"/>
    </source>
</evidence>
<evidence type="ECO:0000313" key="3">
    <source>
        <dbReference type="Proteomes" id="UP000034246"/>
    </source>
</evidence>
<dbReference type="InterPro" id="IPR016181">
    <property type="entry name" value="Acyl_CoA_acyltransferase"/>
</dbReference>
<dbReference type="AlphaFoldDB" id="A0A0G0QMD9"/>